<dbReference type="Proteomes" id="UP000198850">
    <property type="component" value="Unassembled WGS sequence"/>
</dbReference>
<protein>
    <submittedName>
        <fullName evidence="1">Uncharacterized protein</fullName>
    </submittedName>
</protein>
<evidence type="ECO:0000313" key="2">
    <source>
        <dbReference type="Proteomes" id="UP000198850"/>
    </source>
</evidence>
<accession>A0A1H4HMX7</accession>
<reference evidence="1 2" key="1">
    <citation type="submission" date="2016-10" db="EMBL/GenBank/DDBJ databases">
        <authorList>
            <person name="de Groot N.N."/>
        </authorList>
    </citation>
    <scope>NUCLEOTIDE SEQUENCE [LARGE SCALE GENOMIC DNA]</scope>
    <source>
        <strain evidence="1 2">DSM 19033</strain>
    </source>
</reference>
<dbReference type="EMBL" id="FNRA01000036">
    <property type="protein sequence ID" value="SEB22418.1"/>
    <property type="molecule type" value="Genomic_DNA"/>
</dbReference>
<name>A0A1H4HMX7_9SPHI</name>
<gene>
    <name evidence="1" type="ORF">SAMN05443550_1361</name>
</gene>
<proteinExistence type="predicted"/>
<evidence type="ECO:0000313" key="1">
    <source>
        <dbReference type="EMBL" id="SEB22418.1"/>
    </source>
</evidence>
<organism evidence="1 2">
    <name type="scientific">Pedobacter hartonius</name>
    <dbReference type="NCBI Taxonomy" id="425514"/>
    <lineage>
        <taxon>Bacteria</taxon>
        <taxon>Pseudomonadati</taxon>
        <taxon>Bacteroidota</taxon>
        <taxon>Sphingobacteriia</taxon>
        <taxon>Sphingobacteriales</taxon>
        <taxon>Sphingobacteriaceae</taxon>
        <taxon>Pedobacter</taxon>
    </lineage>
</organism>
<dbReference type="AlphaFoldDB" id="A0A1H4HMX7"/>
<sequence>MKFFFLIIVFSTVICTVKAQKLTAIGKVSTQTNSYNVSKDADAKSPYPLKVVNIFSKFTNVKPTRSGYAKDEMHILPVVIFNIKRKDLKNVLTYALDRNRWESLSDESFFIDCFVNDGGMVEDVVFYLKSDTKLTAIDLEKIESAFKTKFQAKITHAEFKGTFNYLPFGDSFTVKEILAP</sequence>
<keyword evidence="2" id="KW-1185">Reference proteome</keyword>